<evidence type="ECO:0000313" key="3">
    <source>
        <dbReference type="Proteomes" id="UP001295444"/>
    </source>
</evidence>
<dbReference type="Proteomes" id="UP001295444">
    <property type="component" value="Chromosome 10"/>
</dbReference>
<evidence type="ECO:0000313" key="2">
    <source>
        <dbReference type="EMBL" id="CAH2319917.1"/>
    </source>
</evidence>
<gene>
    <name evidence="2" type="ORF">PECUL_23A036844</name>
</gene>
<proteinExistence type="predicted"/>
<evidence type="ECO:0000256" key="1">
    <source>
        <dbReference type="SAM" id="MobiDB-lite"/>
    </source>
</evidence>
<reference evidence="2" key="1">
    <citation type="submission" date="2022-03" db="EMBL/GenBank/DDBJ databases">
        <authorList>
            <person name="Alioto T."/>
            <person name="Alioto T."/>
            <person name="Gomez Garrido J."/>
        </authorList>
    </citation>
    <scope>NUCLEOTIDE SEQUENCE</scope>
</reference>
<accession>A0AAD1WRC3</accession>
<feature type="region of interest" description="Disordered" evidence="1">
    <location>
        <begin position="35"/>
        <end position="64"/>
    </location>
</feature>
<keyword evidence="3" id="KW-1185">Reference proteome</keyword>
<name>A0AAD1WRC3_PELCU</name>
<protein>
    <submittedName>
        <fullName evidence="2">Uncharacterized protein</fullName>
    </submittedName>
</protein>
<organism evidence="2 3">
    <name type="scientific">Pelobates cultripes</name>
    <name type="common">Western spadefoot toad</name>
    <dbReference type="NCBI Taxonomy" id="61616"/>
    <lineage>
        <taxon>Eukaryota</taxon>
        <taxon>Metazoa</taxon>
        <taxon>Chordata</taxon>
        <taxon>Craniata</taxon>
        <taxon>Vertebrata</taxon>
        <taxon>Euteleostomi</taxon>
        <taxon>Amphibia</taxon>
        <taxon>Batrachia</taxon>
        <taxon>Anura</taxon>
        <taxon>Pelobatoidea</taxon>
        <taxon>Pelobatidae</taxon>
        <taxon>Pelobates</taxon>
    </lineage>
</organism>
<dbReference type="AlphaFoldDB" id="A0AAD1WRC3"/>
<dbReference type="EMBL" id="OW240921">
    <property type="protein sequence ID" value="CAH2319917.1"/>
    <property type="molecule type" value="Genomic_DNA"/>
</dbReference>
<sequence>MTAAAFWAFHDELITQAFERLWVRFLAKLSHQAMKSVEKESTKQPHAGRTPDPKPAGSHQIMTPIARQWRRSHMPCSRQLYPTGCRCLPRPQTIWERLHLSSSHTGEDGRPRVHIRVADSNKTSGQQALDCNGA</sequence>